<name>A0A8J2PTK0_9HEXA</name>
<organism evidence="3 4">
    <name type="scientific">Allacma fusca</name>
    <dbReference type="NCBI Taxonomy" id="39272"/>
    <lineage>
        <taxon>Eukaryota</taxon>
        <taxon>Metazoa</taxon>
        <taxon>Ecdysozoa</taxon>
        <taxon>Arthropoda</taxon>
        <taxon>Hexapoda</taxon>
        <taxon>Collembola</taxon>
        <taxon>Symphypleona</taxon>
        <taxon>Sminthuridae</taxon>
        <taxon>Allacma</taxon>
    </lineage>
</organism>
<protein>
    <recommendedName>
        <fullName evidence="5">Alpha-galactosidase</fullName>
    </recommendedName>
</protein>
<proteinExistence type="predicted"/>
<keyword evidence="4" id="KW-1185">Reference proteome</keyword>
<evidence type="ECO:0000256" key="2">
    <source>
        <dbReference type="ARBA" id="ARBA00023295"/>
    </source>
</evidence>
<keyword evidence="1" id="KW-0378">Hydrolase</keyword>
<dbReference type="GO" id="GO:0016798">
    <property type="term" value="F:hydrolase activity, acting on glycosyl bonds"/>
    <property type="evidence" value="ECO:0007669"/>
    <property type="project" value="UniProtKB-KW"/>
</dbReference>
<reference evidence="3" key="1">
    <citation type="submission" date="2021-06" db="EMBL/GenBank/DDBJ databases">
        <authorList>
            <person name="Hodson N. C."/>
            <person name="Mongue J. A."/>
            <person name="Jaron S. K."/>
        </authorList>
    </citation>
    <scope>NUCLEOTIDE SEQUENCE</scope>
</reference>
<feature type="non-terminal residue" evidence="3">
    <location>
        <position position="1"/>
    </location>
</feature>
<sequence length="90" mass="10496">MLVYPLWSTWAQYHAKINQSLVLEMARRIVGEGYTQNSHLEIDDNWESCYGEAEFNSKTFPDPAGMIKDLRELGFKRTTLWIHPFINMGS</sequence>
<dbReference type="OrthoDB" id="10070917at2759"/>
<dbReference type="PANTHER" id="PTHR43053">
    <property type="entry name" value="GLYCOSIDASE FAMILY 31"/>
    <property type="match status" value="1"/>
</dbReference>
<evidence type="ECO:0000313" key="3">
    <source>
        <dbReference type="EMBL" id="CAG7827351.1"/>
    </source>
</evidence>
<comment type="caution">
    <text evidence="3">The sequence shown here is derived from an EMBL/GenBank/DDBJ whole genome shotgun (WGS) entry which is preliminary data.</text>
</comment>
<gene>
    <name evidence="3" type="ORF">AFUS01_LOCUS37342</name>
</gene>
<dbReference type="AlphaFoldDB" id="A0A8J2PTK0"/>
<dbReference type="EMBL" id="CAJVCH010543124">
    <property type="protein sequence ID" value="CAG7827351.1"/>
    <property type="molecule type" value="Genomic_DNA"/>
</dbReference>
<dbReference type="PANTHER" id="PTHR43053:SF4">
    <property type="entry name" value="MYOGENESIS-REGULATING GLYCOSIDASE"/>
    <property type="match status" value="1"/>
</dbReference>
<dbReference type="Proteomes" id="UP000708208">
    <property type="component" value="Unassembled WGS sequence"/>
</dbReference>
<accession>A0A8J2PTK0</accession>
<evidence type="ECO:0000313" key="4">
    <source>
        <dbReference type="Proteomes" id="UP000708208"/>
    </source>
</evidence>
<evidence type="ECO:0000256" key="1">
    <source>
        <dbReference type="ARBA" id="ARBA00022801"/>
    </source>
</evidence>
<keyword evidence="2" id="KW-0326">Glycosidase</keyword>
<dbReference type="InterPro" id="IPR050985">
    <property type="entry name" value="Alpha-glycosidase_related"/>
</dbReference>
<evidence type="ECO:0008006" key="5">
    <source>
        <dbReference type="Google" id="ProtNLM"/>
    </source>
</evidence>